<accession>A0A6A6T729</accession>
<evidence type="ECO:0000313" key="2">
    <source>
        <dbReference type="Proteomes" id="UP000799324"/>
    </source>
</evidence>
<evidence type="ECO:0000313" key="1">
    <source>
        <dbReference type="EMBL" id="KAF2655107.1"/>
    </source>
</evidence>
<dbReference type="AlphaFoldDB" id="A0A6A6T729"/>
<organism evidence="1 2">
    <name type="scientific">Lophiostoma macrostomum CBS 122681</name>
    <dbReference type="NCBI Taxonomy" id="1314788"/>
    <lineage>
        <taxon>Eukaryota</taxon>
        <taxon>Fungi</taxon>
        <taxon>Dikarya</taxon>
        <taxon>Ascomycota</taxon>
        <taxon>Pezizomycotina</taxon>
        <taxon>Dothideomycetes</taxon>
        <taxon>Pleosporomycetidae</taxon>
        <taxon>Pleosporales</taxon>
        <taxon>Lophiostomataceae</taxon>
        <taxon>Lophiostoma</taxon>
    </lineage>
</organism>
<protein>
    <submittedName>
        <fullName evidence="1">Uncharacterized protein</fullName>
    </submittedName>
</protein>
<keyword evidence="2" id="KW-1185">Reference proteome</keyword>
<reference evidence="1" key="1">
    <citation type="journal article" date="2020" name="Stud. Mycol.">
        <title>101 Dothideomycetes genomes: a test case for predicting lifestyles and emergence of pathogens.</title>
        <authorList>
            <person name="Haridas S."/>
            <person name="Albert R."/>
            <person name="Binder M."/>
            <person name="Bloem J."/>
            <person name="Labutti K."/>
            <person name="Salamov A."/>
            <person name="Andreopoulos B."/>
            <person name="Baker S."/>
            <person name="Barry K."/>
            <person name="Bills G."/>
            <person name="Bluhm B."/>
            <person name="Cannon C."/>
            <person name="Castanera R."/>
            <person name="Culley D."/>
            <person name="Daum C."/>
            <person name="Ezra D."/>
            <person name="Gonzalez J."/>
            <person name="Henrissat B."/>
            <person name="Kuo A."/>
            <person name="Liang C."/>
            <person name="Lipzen A."/>
            <person name="Lutzoni F."/>
            <person name="Magnuson J."/>
            <person name="Mondo S."/>
            <person name="Nolan M."/>
            <person name="Ohm R."/>
            <person name="Pangilinan J."/>
            <person name="Park H.-J."/>
            <person name="Ramirez L."/>
            <person name="Alfaro M."/>
            <person name="Sun H."/>
            <person name="Tritt A."/>
            <person name="Yoshinaga Y."/>
            <person name="Zwiers L.-H."/>
            <person name="Turgeon B."/>
            <person name="Goodwin S."/>
            <person name="Spatafora J."/>
            <person name="Crous P."/>
            <person name="Grigoriev I."/>
        </authorList>
    </citation>
    <scope>NUCLEOTIDE SEQUENCE</scope>
    <source>
        <strain evidence="1">CBS 122681</strain>
    </source>
</reference>
<proteinExistence type="predicted"/>
<dbReference type="EMBL" id="MU004353">
    <property type="protein sequence ID" value="KAF2655107.1"/>
    <property type="molecule type" value="Genomic_DNA"/>
</dbReference>
<name>A0A6A6T729_9PLEO</name>
<sequence length="68" mass="7080">MASLAFLFPGLPSSMSLFSSVLISTSIFTSSFVGTRHEGDEALRARNVAELGTAASPAIFDTTAKVKA</sequence>
<gene>
    <name evidence="1" type="ORF">K491DRAFT_693139</name>
</gene>
<dbReference type="Proteomes" id="UP000799324">
    <property type="component" value="Unassembled WGS sequence"/>
</dbReference>